<organism evidence="3">
    <name type="scientific">Drosophila rhopaloa</name>
    <name type="common">Fruit fly</name>
    <dbReference type="NCBI Taxonomy" id="1041015"/>
    <lineage>
        <taxon>Eukaryota</taxon>
        <taxon>Metazoa</taxon>
        <taxon>Ecdysozoa</taxon>
        <taxon>Arthropoda</taxon>
        <taxon>Hexapoda</taxon>
        <taxon>Insecta</taxon>
        <taxon>Pterygota</taxon>
        <taxon>Neoptera</taxon>
        <taxon>Endopterygota</taxon>
        <taxon>Diptera</taxon>
        <taxon>Brachycera</taxon>
        <taxon>Muscomorpha</taxon>
        <taxon>Ephydroidea</taxon>
        <taxon>Drosophilidae</taxon>
        <taxon>Drosophila</taxon>
        <taxon>Sophophora</taxon>
    </lineage>
</organism>
<dbReference type="OMA" id="WPGFEAF"/>
<dbReference type="EnsemblMetazoa" id="XM_017115709.2">
    <property type="protein sequence ID" value="XP_016971198.1"/>
    <property type="gene ID" value="LOC108038847"/>
</dbReference>
<dbReference type="GeneID" id="108038847"/>
<proteinExistence type="predicted"/>
<evidence type="ECO:0000313" key="3">
    <source>
        <dbReference type="RefSeq" id="XP_016971198.1"/>
    </source>
</evidence>
<dbReference type="OrthoDB" id="8030025at2759"/>
<keyword evidence="2" id="KW-1185">Reference proteome</keyword>
<dbReference type="Proteomes" id="UP001652680">
    <property type="component" value="Unassembled WGS sequence"/>
</dbReference>
<dbReference type="Gene3D" id="3.40.630.30">
    <property type="match status" value="1"/>
</dbReference>
<reference evidence="3" key="2">
    <citation type="submission" date="2025-04" db="UniProtKB">
        <authorList>
            <consortium name="RefSeq"/>
        </authorList>
    </citation>
    <scope>IDENTIFICATION</scope>
</reference>
<dbReference type="RefSeq" id="XP_016971198.1">
    <property type="nucleotide sequence ID" value="XM_017115709.1"/>
</dbReference>
<gene>
    <name evidence="3" type="primary">LOC108038847</name>
    <name evidence="1" type="synonym">108038847</name>
</gene>
<evidence type="ECO:0000313" key="2">
    <source>
        <dbReference type="Proteomes" id="UP001652680"/>
    </source>
</evidence>
<dbReference type="AlphaFoldDB" id="A0A6P4E7I5"/>
<reference evidence="1" key="3">
    <citation type="submission" date="2025-05" db="UniProtKB">
        <authorList>
            <consortium name="EnsemblMetazoa"/>
        </authorList>
    </citation>
    <scope>IDENTIFICATION</scope>
</reference>
<evidence type="ECO:0000313" key="1">
    <source>
        <dbReference type="EnsemblMetazoa" id="XP_016971198.1"/>
    </source>
</evidence>
<name>A0A6P4E7I5_DRORH</name>
<sequence length="268" mass="31683">MDDVRTLRYDIQWDVFEGMQIVDINSKYYDMVIEFMWSQSFLKSLVYESLGLFDLPDMKDTYSRYVLHILRNECSVMMISEDETQIIAVGLLEWMTEEWHSWVFFPSSMPRNLFQQIIMMKKELIDATKANLGISTYDSLMVHEIAFPEDLYFNKDFLMTIFDVFGFVAQHMHMPRVSFIALSSVDQEATSLIEYDEIGRTIYSIYKVGNTRPFDILRELDEMYALLFELPVSPILKYGDMPGFEEFHEALEARLAKEEAEKRHDDDF</sequence>
<accession>A0A6P4E7I5</accession>
<reference evidence="2" key="1">
    <citation type="journal article" date="2021" name="Elife">
        <title>Highly contiguous assemblies of 101 drosophilid genomes.</title>
        <authorList>
            <person name="Kim B.Y."/>
            <person name="Wang J.R."/>
            <person name="Miller D.E."/>
            <person name="Barmina O."/>
            <person name="Delaney E."/>
            <person name="Thompson A."/>
            <person name="Comeault A.A."/>
            <person name="Peede D."/>
            <person name="D'Agostino E.R."/>
            <person name="Pelaez J."/>
            <person name="Aguilar J.M."/>
            <person name="Haji D."/>
            <person name="Matsunaga T."/>
            <person name="Armstrong E.E."/>
            <person name="Zych M."/>
            <person name="Ogawa Y."/>
            <person name="Stamenkovic-Radak M."/>
            <person name="Jelic M."/>
            <person name="Veselinovic M.S."/>
            <person name="Tanaskovic M."/>
            <person name="Eric P."/>
            <person name="Gao J.J."/>
            <person name="Katoh T.K."/>
            <person name="Toda M.J."/>
            <person name="Watabe H."/>
            <person name="Watada M."/>
            <person name="Davis J.S."/>
            <person name="Moyle L.C."/>
            <person name="Manoli G."/>
            <person name="Bertolini E."/>
            <person name="Kostal V."/>
            <person name="Hawley R.S."/>
            <person name="Takahashi A."/>
            <person name="Jones C.D."/>
            <person name="Price D.K."/>
            <person name="Whiteman N."/>
            <person name="Kopp A."/>
            <person name="Matute D.R."/>
            <person name="Petrov D.A."/>
        </authorList>
    </citation>
    <scope>NUCLEOTIDE SEQUENCE [LARGE SCALE GENOMIC DNA]</scope>
</reference>
<protein>
    <submittedName>
        <fullName evidence="3">Uncharacterized protein LOC108038847</fullName>
    </submittedName>
</protein>